<name>A0A4Y2L719_ARAVE</name>
<comment type="caution">
    <text evidence="1">The sequence shown here is derived from an EMBL/GenBank/DDBJ whole genome shotgun (WGS) entry which is preliminary data.</text>
</comment>
<dbReference type="Proteomes" id="UP000499080">
    <property type="component" value="Unassembled WGS sequence"/>
</dbReference>
<accession>A0A4Y2L719</accession>
<proteinExistence type="predicted"/>
<organism evidence="1 2">
    <name type="scientific">Araneus ventricosus</name>
    <name type="common">Orbweaver spider</name>
    <name type="synonym">Epeira ventricosa</name>
    <dbReference type="NCBI Taxonomy" id="182803"/>
    <lineage>
        <taxon>Eukaryota</taxon>
        <taxon>Metazoa</taxon>
        <taxon>Ecdysozoa</taxon>
        <taxon>Arthropoda</taxon>
        <taxon>Chelicerata</taxon>
        <taxon>Arachnida</taxon>
        <taxon>Araneae</taxon>
        <taxon>Araneomorphae</taxon>
        <taxon>Entelegynae</taxon>
        <taxon>Araneoidea</taxon>
        <taxon>Araneidae</taxon>
        <taxon>Araneus</taxon>
    </lineage>
</organism>
<sequence length="118" mass="13115">MGTKRDTRQIGGSKVTRFSRVLVCFSLVSPVLNKIEGYFGTCLVNLNRGQMTRVTPELAPASPNFRNTPAGRHFTHVRFNVPQAHKQADLQWNRASHLKPFGSEAETLPQGHRGPCTS</sequence>
<keyword evidence="2" id="KW-1185">Reference proteome</keyword>
<gene>
    <name evidence="1" type="ORF">AVEN_44887_1</name>
</gene>
<dbReference type="EMBL" id="BGPR01005375">
    <property type="protein sequence ID" value="GBN09613.1"/>
    <property type="molecule type" value="Genomic_DNA"/>
</dbReference>
<protein>
    <submittedName>
        <fullName evidence="1">Uncharacterized protein</fullName>
    </submittedName>
</protein>
<reference evidence="1 2" key="1">
    <citation type="journal article" date="2019" name="Sci. Rep.">
        <title>Orb-weaving spider Araneus ventricosus genome elucidates the spidroin gene catalogue.</title>
        <authorList>
            <person name="Kono N."/>
            <person name="Nakamura H."/>
            <person name="Ohtoshi R."/>
            <person name="Moran D.A.P."/>
            <person name="Shinohara A."/>
            <person name="Yoshida Y."/>
            <person name="Fujiwara M."/>
            <person name="Mori M."/>
            <person name="Tomita M."/>
            <person name="Arakawa K."/>
        </authorList>
    </citation>
    <scope>NUCLEOTIDE SEQUENCE [LARGE SCALE GENOMIC DNA]</scope>
</reference>
<dbReference type="AlphaFoldDB" id="A0A4Y2L719"/>
<evidence type="ECO:0000313" key="2">
    <source>
        <dbReference type="Proteomes" id="UP000499080"/>
    </source>
</evidence>
<evidence type="ECO:0000313" key="1">
    <source>
        <dbReference type="EMBL" id="GBN09613.1"/>
    </source>
</evidence>